<keyword evidence="5 7" id="KW-1133">Transmembrane helix</keyword>
<evidence type="ECO:0000256" key="5">
    <source>
        <dbReference type="ARBA" id="ARBA00022989"/>
    </source>
</evidence>
<keyword evidence="3" id="KW-1003">Cell membrane</keyword>
<dbReference type="InterPro" id="IPR035906">
    <property type="entry name" value="MetI-like_sf"/>
</dbReference>
<feature type="transmembrane region" description="Helical" evidence="7">
    <location>
        <begin position="86"/>
        <end position="108"/>
    </location>
</feature>
<feature type="domain" description="ABC transmembrane type-1" evidence="8">
    <location>
        <begin position="78"/>
        <end position="260"/>
    </location>
</feature>
<dbReference type="Gene3D" id="1.10.3720.10">
    <property type="entry name" value="MetI-like"/>
    <property type="match status" value="1"/>
</dbReference>
<dbReference type="NCBIfam" id="TIGR01097">
    <property type="entry name" value="PhnE"/>
    <property type="match status" value="1"/>
</dbReference>
<dbReference type="PANTHER" id="PTHR30043:SF1">
    <property type="entry name" value="ABC TRANSPORT SYSTEM PERMEASE PROTEIN P69"/>
    <property type="match status" value="1"/>
</dbReference>
<dbReference type="AlphaFoldDB" id="A0A1X4GJQ4"/>
<organism evidence="9 10">
    <name type="scientific">Cylindrospermopsis raciborskii CENA303</name>
    <dbReference type="NCBI Taxonomy" id="1170769"/>
    <lineage>
        <taxon>Bacteria</taxon>
        <taxon>Bacillati</taxon>
        <taxon>Cyanobacteriota</taxon>
        <taxon>Cyanophyceae</taxon>
        <taxon>Nostocales</taxon>
        <taxon>Aphanizomenonaceae</taxon>
        <taxon>Cylindrospermopsis</taxon>
    </lineage>
</organism>
<accession>A0A1X4GJQ4</accession>
<evidence type="ECO:0000256" key="1">
    <source>
        <dbReference type="ARBA" id="ARBA00004651"/>
    </source>
</evidence>
<keyword evidence="4 7" id="KW-0812">Transmembrane</keyword>
<evidence type="ECO:0000256" key="6">
    <source>
        <dbReference type="ARBA" id="ARBA00023136"/>
    </source>
</evidence>
<evidence type="ECO:0000256" key="3">
    <source>
        <dbReference type="ARBA" id="ARBA00022475"/>
    </source>
</evidence>
<feature type="transmembrane region" description="Helical" evidence="7">
    <location>
        <begin position="128"/>
        <end position="153"/>
    </location>
</feature>
<dbReference type="GO" id="GO:0005886">
    <property type="term" value="C:plasma membrane"/>
    <property type="evidence" value="ECO:0007669"/>
    <property type="project" value="UniProtKB-SubCell"/>
</dbReference>
<keyword evidence="2 7" id="KW-0813">Transport</keyword>
<reference evidence="10" key="1">
    <citation type="submission" date="2017-04" db="EMBL/GenBank/DDBJ databases">
        <authorList>
            <person name="Abreu V.A."/>
            <person name="Popin R.V."/>
            <person name="Rigonato J."/>
            <person name="Andreote A.P."/>
            <person name="Schaker P.C."/>
            <person name="Hoff-Risseti C."/>
            <person name="Alvarenga D.O."/>
            <person name="Varani A.M."/>
            <person name="Fiore M.F."/>
        </authorList>
    </citation>
    <scope>NUCLEOTIDE SEQUENCE [LARGE SCALE GENOMIC DNA]</scope>
    <source>
        <strain evidence="10">CENA303</strain>
    </source>
</reference>
<comment type="similarity">
    <text evidence="7">Belongs to the binding-protein-dependent transport system permease family.</text>
</comment>
<dbReference type="InterPro" id="IPR005769">
    <property type="entry name" value="PhnE/PtxC"/>
</dbReference>
<sequence>MKKTPQHHPFNHFYYPNRFFWLRNLIIILVVVGVYFWALQGLKVDFELVKTSWPYITDFIVRLFPPDWQVVDIAIKALIETVQMSLWGTSIGALLSLPIAVASANNIAPLWLQWLANLLQNTVRSVPSIILGLIFVAATGLGAPAGTLALAIYTIGYLAKFYQQAIEAVDSSSLESLQVIGASKLQMVQYGILPQVLPLGLGYTLWMFEYNIRAASVLGVVGAGGIGFQLKSYIDGFEYNKATTMMLVLLVVVTVIDIFSSKLRRYLDSI</sequence>
<dbReference type="InterPro" id="IPR000515">
    <property type="entry name" value="MetI-like"/>
</dbReference>
<feature type="transmembrane region" description="Helical" evidence="7">
    <location>
        <begin position="210"/>
        <end position="230"/>
    </location>
</feature>
<evidence type="ECO:0000256" key="2">
    <source>
        <dbReference type="ARBA" id="ARBA00022448"/>
    </source>
</evidence>
<keyword evidence="6 7" id="KW-0472">Membrane</keyword>
<dbReference type="CDD" id="cd06261">
    <property type="entry name" value="TM_PBP2"/>
    <property type="match status" value="1"/>
</dbReference>
<evidence type="ECO:0000256" key="7">
    <source>
        <dbReference type="RuleBase" id="RU363032"/>
    </source>
</evidence>
<name>A0A1X4GJQ4_9CYAN</name>
<comment type="subcellular location">
    <subcellularLocation>
        <location evidence="1 7">Cell membrane</location>
        <topology evidence="1 7">Multi-pass membrane protein</topology>
    </subcellularLocation>
</comment>
<proteinExistence type="inferred from homology"/>
<comment type="caution">
    <text evidence="9">The sequence shown here is derived from an EMBL/GenBank/DDBJ whole genome shotgun (WGS) entry which is preliminary data.</text>
</comment>
<dbReference type="GO" id="GO:0015416">
    <property type="term" value="F:ABC-type phosphonate transporter activity"/>
    <property type="evidence" value="ECO:0007669"/>
    <property type="project" value="InterPro"/>
</dbReference>
<dbReference type="PANTHER" id="PTHR30043">
    <property type="entry name" value="PHOSPHONATES TRANSPORT SYSTEM PERMEASE PROTEIN"/>
    <property type="match status" value="1"/>
</dbReference>
<evidence type="ECO:0000259" key="8">
    <source>
        <dbReference type="PROSITE" id="PS50928"/>
    </source>
</evidence>
<protein>
    <submittedName>
        <fullName evidence="9">Phosphonate ABC transporter, permease protein PhnE</fullName>
    </submittedName>
</protein>
<dbReference type="SUPFAM" id="SSF161098">
    <property type="entry name" value="MetI-like"/>
    <property type="match status" value="1"/>
</dbReference>
<feature type="transmembrane region" description="Helical" evidence="7">
    <location>
        <begin position="242"/>
        <end position="260"/>
    </location>
</feature>
<evidence type="ECO:0000313" key="9">
    <source>
        <dbReference type="EMBL" id="OSO97429.1"/>
    </source>
</evidence>
<dbReference type="PROSITE" id="PS50928">
    <property type="entry name" value="ABC_TM1"/>
    <property type="match status" value="1"/>
</dbReference>
<dbReference type="Pfam" id="PF00528">
    <property type="entry name" value="BPD_transp_1"/>
    <property type="match status" value="1"/>
</dbReference>
<dbReference type="RefSeq" id="WP_009342515.1">
    <property type="nucleotide sequence ID" value="NZ_NBYN01000002.1"/>
</dbReference>
<feature type="transmembrane region" description="Helical" evidence="7">
    <location>
        <begin position="20"/>
        <end position="38"/>
    </location>
</feature>
<dbReference type="Proteomes" id="UP000192997">
    <property type="component" value="Unassembled WGS sequence"/>
</dbReference>
<evidence type="ECO:0000313" key="10">
    <source>
        <dbReference type="Proteomes" id="UP000192997"/>
    </source>
</evidence>
<evidence type="ECO:0000256" key="4">
    <source>
        <dbReference type="ARBA" id="ARBA00022692"/>
    </source>
</evidence>
<gene>
    <name evidence="9" type="ORF">B7O87_00175</name>
</gene>
<dbReference type="EMBL" id="NBYN01000002">
    <property type="protein sequence ID" value="OSO97429.1"/>
    <property type="molecule type" value="Genomic_DNA"/>
</dbReference>